<dbReference type="Proteomes" id="UP001437256">
    <property type="component" value="Unassembled WGS sequence"/>
</dbReference>
<evidence type="ECO:0000313" key="1">
    <source>
        <dbReference type="EMBL" id="KAL0067813.1"/>
    </source>
</evidence>
<comment type="caution">
    <text evidence="1">The sequence shown here is derived from an EMBL/GenBank/DDBJ whole genome shotgun (WGS) entry which is preliminary data.</text>
</comment>
<accession>A0ABR3A2E5</accession>
<name>A0ABR3A2E5_9AGAR</name>
<protein>
    <submittedName>
        <fullName evidence="1">Uncharacterized protein</fullName>
    </submittedName>
</protein>
<proteinExistence type="predicted"/>
<evidence type="ECO:0000313" key="2">
    <source>
        <dbReference type="Proteomes" id="UP001437256"/>
    </source>
</evidence>
<gene>
    <name evidence="1" type="ORF">AAF712_004981</name>
</gene>
<keyword evidence="2" id="KW-1185">Reference proteome</keyword>
<sequence>MYPGQSLCLVAGGTFEGGGGSSTVTVASAGPVQTATAPVTLTQTYTLSASNETGTKTLSRTTGTTTVPISVTATETSLVTTTETVTTTQSTIVTVTGTATPFASCPSISRFVCAAKDKSGGDLSREMIIFSAAPETRCSYYPAGGFCLYKKADGTLIIDLSEGNCPATMELVYASQ</sequence>
<dbReference type="EMBL" id="JBBXMP010000022">
    <property type="protein sequence ID" value="KAL0067813.1"/>
    <property type="molecule type" value="Genomic_DNA"/>
</dbReference>
<reference evidence="1 2" key="1">
    <citation type="submission" date="2024-05" db="EMBL/GenBank/DDBJ databases">
        <title>A draft genome resource for the thread blight pathogen Marasmius tenuissimus strain MS-2.</title>
        <authorList>
            <person name="Yulfo-Soto G.E."/>
            <person name="Baruah I.K."/>
            <person name="Amoako-Attah I."/>
            <person name="Bukari Y."/>
            <person name="Meinhardt L.W."/>
            <person name="Bailey B.A."/>
            <person name="Cohen S.P."/>
        </authorList>
    </citation>
    <scope>NUCLEOTIDE SEQUENCE [LARGE SCALE GENOMIC DNA]</scope>
    <source>
        <strain evidence="1 2">MS-2</strain>
    </source>
</reference>
<organism evidence="1 2">
    <name type="scientific">Marasmius tenuissimus</name>
    <dbReference type="NCBI Taxonomy" id="585030"/>
    <lineage>
        <taxon>Eukaryota</taxon>
        <taxon>Fungi</taxon>
        <taxon>Dikarya</taxon>
        <taxon>Basidiomycota</taxon>
        <taxon>Agaricomycotina</taxon>
        <taxon>Agaricomycetes</taxon>
        <taxon>Agaricomycetidae</taxon>
        <taxon>Agaricales</taxon>
        <taxon>Marasmiineae</taxon>
        <taxon>Marasmiaceae</taxon>
        <taxon>Marasmius</taxon>
    </lineage>
</organism>